<name>A0A9Q1INL8_SYNKA</name>
<gene>
    <name evidence="2" type="ORF">SKAU_G00304660</name>
</gene>
<reference evidence="2" key="1">
    <citation type="journal article" date="2023" name="Science">
        <title>Genome structures resolve the early diversification of teleost fishes.</title>
        <authorList>
            <person name="Parey E."/>
            <person name="Louis A."/>
            <person name="Montfort J."/>
            <person name="Bouchez O."/>
            <person name="Roques C."/>
            <person name="Iampietro C."/>
            <person name="Lluch J."/>
            <person name="Castinel A."/>
            <person name="Donnadieu C."/>
            <person name="Desvignes T."/>
            <person name="Floi Bucao C."/>
            <person name="Jouanno E."/>
            <person name="Wen M."/>
            <person name="Mejri S."/>
            <person name="Dirks R."/>
            <person name="Jansen H."/>
            <person name="Henkel C."/>
            <person name="Chen W.J."/>
            <person name="Zahm M."/>
            <person name="Cabau C."/>
            <person name="Klopp C."/>
            <person name="Thompson A.W."/>
            <person name="Robinson-Rechavi M."/>
            <person name="Braasch I."/>
            <person name="Lecointre G."/>
            <person name="Bobe J."/>
            <person name="Postlethwait J.H."/>
            <person name="Berthelot C."/>
            <person name="Roest Crollius H."/>
            <person name="Guiguen Y."/>
        </authorList>
    </citation>
    <scope>NUCLEOTIDE SEQUENCE</scope>
    <source>
        <strain evidence="2">WJC10195</strain>
    </source>
</reference>
<evidence type="ECO:0000313" key="2">
    <source>
        <dbReference type="EMBL" id="KAJ8346273.1"/>
    </source>
</evidence>
<comment type="caution">
    <text evidence="2">The sequence shown here is derived from an EMBL/GenBank/DDBJ whole genome shotgun (WGS) entry which is preliminary data.</text>
</comment>
<sequence length="140" mass="15227">MHDGDSRADGEDEKAVLIVLPLNPNPARRQRPLVRDKDVISAGSERGPRKSRPGGLKGPSGPAVGDGNGSVCYPSCSETILVSDYRGGQRRQTQIHFSLEVIWTDKPGCRANTSEAAASSGLNCPRVRERQQQHRSRRSP</sequence>
<feature type="region of interest" description="Disordered" evidence="1">
    <location>
        <begin position="111"/>
        <end position="140"/>
    </location>
</feature>
<organism evidence="2 3">
    <name type="scientific">Synaphobranchus kaupii</name>
    <name type="common">Kaup's arrowtooth eel</name>
    <dbReference type="NCBI Taxonomy" id="118154"/>
    <lineage>
        <taxon>Eukaryota</taxon>
        <taxon>Metazoa</taxon>
        <taxon>Chordata</taxon>
        <taxon>Craniata</taxon>
        <taxon>Vertebrata</taxon>
        <taxon>Euteleostomi</taxon>
        <taxon>Actinopterygii</taxon>
        <taxon>Neopterygii</taxon>
        <taxon>Teleostei</taxon>
        <taxon>Anguilliformes</taxon>
        <taxon>Synaphobranchidae</taxon>
        <taxon>Synaphobranchus</taxon>
    </lineage>
</organism>
<accession>A0A9Q1INL8</accession>
<feature type="compositionally biased region" description="Polar residues" evidence="1">
    <location>
        <begin position="111"/>
        <end position="122"/>
    </location>
</feature>
<dbReference type="AlphaFoldDB" id="A0A9Q1INL8"/>
<keyword evidence="3" id="KW-1185">Reference proteome</keyword>
<dbReference type="Proteomes" id="UP001152622">
    <property type="component" value="Chromosome 12"/>
</dbReference>
<evidence type="ECO:0000313" key="3">
    <source>
        <dbReference type="Proteomes" id="UP001152622"/>
    </source>
</evidence>
<feature type="region of interest" description="Disordered" evidence="1">
    <location>
        <begin position="21"/>
        <end position="69"/>
    </location>
</feature>
<dbReference type="EMBL" id="JAINUF010000012">
    <property type="protein sequence ID" value="KAJ8346273.1"/>
    <property type="molecule type" value="Genomic_DNA"/>
</dbReference>
<protein>
    <submittedName>
        <fullName evidence="2">Uncharacterized protein</fullName>
    </submittedName>
</protein>
<proteinExistence type="predicted"/>
<evidence type="ECO:0000256" key="1">
    <source>
        <dbReference type="SAM" id="MobiDB-lite"/>
    </source>
</evidence>